<feature type="region of interest" description="Disordered" evidence="5">
    <location>
        <begin position="235"/>
        <end position="254"/>
    </location>
</feature>
<feature type="compositionally biased region" description="Basic residues" evidence="5">
    <location>
        <begin position="610"/>
        <end position="629"/>
    </location>
</feature>
<organism evidence="7 8">
    <name type="scientific">Lepidopterella palustris CBS 459.81</name>
    <dbReference type="NCBI Taxonomy" id="1314670"/>
    <lineage>
        <taxon>Eukaryota</taxon>
        <taxon>Fungi</taxon>
        <taxon>Dikarya</taxon>
        <taxon>Ascomycota</taxon>
        <taxon>Pezizomycotina</taxon>
        <taxon>Dothideomycetes</taxon>
        <taxon>Pleosporomycetidae</taxon>
        <taxon>Mytilinidiales</taxon>
        <taxon>Argynnaceae</taxon>
        <taxon>Lepidopterella</taxon>
    </lineage>
</organism>
<evidence type="ECO:0000256" key="5">
    <source>
        <dbReference type="SAM" id="MobiDB-lite"/>
    </source>
</evidence>
<dbReference type="SUPFAM" id="SSF50978">
    <property type="entry name" value="WD40 repeat-like"/>
    <property type="match status" value="1"/>
</dbReference>
<dbReference type="GO" id="GO:0010992">
    <property type="term" value="P:ubiquitin recycling"/>
    <property type="evidence" value="ECO:0007669"/>
    <property type="project" value="TreeGrafter"/>
</dbReference>
<keyword evidence="3" id="KW-0677">Repeat</keyword>
<evidence type="ECO:0000313" key="8">
    <source>
        <dbReference type="Proteomes" id="UP000250266"/>
    </source>
</evidence>
<dbReference type="Pfam" id="PF12937">
    <property type="entry name" value="F-box-like"/>
    <property type="match status" value="1"/>
</dbReference>
<dbReference type="SUPFAM" id="SSF81383">
    <property type="entry name" value="F-box domain"/>
    <property type="match status" value="1"/>
</dbReference>
<dbReference type="SMART" id="SM00320">
    <property type="entry name" value="WD40"/>
    <property type="match status" value="7"/>
</dbReference>
<dbReference type="InterPro" id="IPR020472">
    <property type="entry name" value="WD40_PAC1"/>
</dbReference>
<evidence type="ECO:0000259" key="6">
    <source>
        <dbReference type="PROSITE" id="PS50181"/>
    </source>
</evidence>
<evidence type="ECO:0000313" key="7">
    <source>
        <dbReference type="EMBL" id="OCK84962.1"/>
    </source>
</evidence>
<feature type="region of interest" description="Disordered" evidence="5">
    <location>
        <begin position="132"/>
        <end position="200"/>
    </location>
</feature>
<dbReference type="InterPro" id="IPR001680">
    <property type="entry name" value="WD40_rpt"/>
</dbReference>
<feature type="compositionally biased region" description="Low complexity" evidence="5">
    <location>
        <begin position="581"/>
        <end position="594"/>
    </location>
</feature>
<dbReference type="OrthoDB" id="190105at2759"/>
<dbReference type="Gene3D" id="2.130.10.10">
    <property type="entry name" value="YVTN repeat-like/Quinoprotein amine dehydrogenase"/>
    <property type="match status" value="1"/>
</dbReference>
<reference evidence="7 8" key="1">
    <citation type="journal article" date="2016" name="Nat. Commun.">
        <title>Ectomycorrhizal ecology is imprinted in the genome of the dominant symbiotic fungus Cenococcum geophilum.</title>
        <authorList>
            <consortium name="DOE Joint Genome Institute"/>
            <person name="Peter M."/>
            <person name="Kohler A."/>
            <person name="Ohm R.A."/>
            <person name="Kuo A."/>
            <person name="Krutzmann J."/>
            <person name="Morin E."/>
            <person name="Arend M."/>
            <person name="Barry K.W."/>
            <person name="Binder M."/>
            <person name="Choi C."/>
            <person name="Clum A."/>
            <person name="Copeland A."/>
            <person name="Grisel N."/>
            <person name="Haridas S."/>
            <person name="Kipfer T."/>
            <person name="LaButti K."/>
            <person name="Lindquist E."/>
            <person name="Lipzen A."/>
            <person name="Maire R."/>
            <person name="Meier B."/>
            <person name="Mihaltcheva S."/>
            <person name="Molinier V."/>
            <person name="Murat C."/>
            <person name="Poggeler S."/>
            <person name="Quandt C.A."/>
            <person name="Sperisen C."/>
            <person name="Tritt A."/>
            <person name="Tisserant E."/>
            <person name="Crous P.W."/>
            <person name="Henrissat B."/>
            <person name="Nehls U."/>
            <person name="Egli S."/>
            <person name="Spatafora J.W."/>
            <person name="Grigoriev I.V."/>
            <person name="Martin F.M."/>
        </authorList>
    </citation>
    <scope>NUCLEOTIDE SEQUENCE [LARGE SCALE GENOMIC DNA]</scope>
    <source>
        <strain evidence="7 8">CBS 459.81</strain>
    </source>
</reference>
<comment type="similarity">
    <text evidence="1">Belongs to the WD repeat MET30/SCONB/SCON-2 family.</text>
</comment>
<evidence type="ECO:0000256" key="3">
    <source>
        <dbReference type="ARBA" id="ARBA00022737"/>
    </source>
</evidence>
<evidence type="ECO:0000256" key="1">
    <source>
        <dbReference type="ARBA" id="ARBA00007968"/>
    </source>
</evidence>
<feature type="repeat" description="WD" evidence="4">
    <location>
        <begin position="860"/>
        <end position="899"/>
    </location>
</feature>
<dbReference type="GO" id="GO:0043130">
    <property type="term" value="F:ubiquitin binding"/>
    <property type="evidence" value="ECO:0007669"/>
    <property type="project" value="TreeGrafter"/>
</dbReference>
<dbReference type="PROSITE" id="PS50082">
    <property type="entry name" value="WD_REPEATS_2"/>
    <property type="match status" value="6"/>
</dbReference>
<dbReference type="Proteomes" id="UP000250266">
    <property type="component" value="Unassembled WGS sequence"/>
</dbReference>
<keyword evidence="8" id="KW-1185">Reference proteome</keyword>
<dbReference type="PROSITE" id="PS50294">
    <property type="entry name" value="WD_REPEATS_REGION"/>
    <property type="match status" value="4"/>
</dbReference>
<name>A0A8E2JJR8_9PEZI</name>
<sequence length="1093" mass="119968">MTSKHGSHGLEPRPRTVQRQIIEPYATLGRLSYAPATHTTVVTTTTTTTTEFPPIILPGPRNLKERDPKLYPLASSQAPESIRRFVFDVAGTQACFSEADDVQQSLQEYNERHDALLASKGKLQSISHYDTQYETPNRTTREPILTQSLLGPSSRSISSRRKRSASPPSIAEAAELASLQRRSKKPRGTIHDNRLHGATRLSSNQTVDDMDGIIPATPDTDTGASAHFKIPRVKAGSRRSNLRSSSQGEGLGVGKDRTQVLAESWHLQKPSLAHQSSSELQGYFSAASACSRPHSVHEPRFSASVMDGPGISATPPIAETDLEPIGPFTANDGSFVRPARPAPLDTISTQDASLPSPSLSPITAAANLAHNSSFGSALLGGDDDDGNDVSSLDISEAQSDNKRRILEAHSRSTSRTKKIDLHDLVDCASPNPQLPTASAMEIPAMLDGFDALPEQMKTYVMFQLLRRCTKPTLHFVADVVNPALKCDFLGLLPLELSLHIVKYLDVKSMCSAAQVSRRWRQIVDTDETAWKDLLEKDEYTLPDGELERAVKEGWGWQYPHSPESYERDLRALHYNVRSDGENSPGSSGSSTIGGYADNEGTIVMKSSSGRPKRKAAAKHGSSKKLRRKGPSALKTSPLSWSRSLGNAQGPIAIAEIAAAAVPNPNIGLPSLRSIHLFKSLYQRHHLIRKSWMEEETRPKHIAFRAHQRHVVTCLQFDTDKILTGSDDTNINVYDTKTGALRCRLEGHEGGVWALQYEGNILVSGSTDRSVRVWDIEKGKCTQVFQGHTSTVRCLVILKPTKIGETSDGEPIMMPKEPLIITGSRDSSLRVWKLPQPGEKSIMQTGPPANDHDNQYFIRALTGHHHSVRAIAAHGDTLVSGSYDFTVRVWKISTGDSIHRLQGHSQKVYSVVLDHTRNRCISGSMDNLVKVWSLESGACLFNLEGHTSLVGLLDLSHERLVSAAADSTLRIWDPENGQCKSTLSAHTGAITCFQHDGQKVISGSDRTLKMWNVKSGECVKDLLTDLSGVWQVKFNERRCVAAVQRNNMTYIEVLDFGASRDGVPADQRGRRIVVDLKGREIEEVEEIVEAEPSA</sequence>
<dbReference type="PANTHER" id="PTHR19849:SF1">
    <property type="entry name" value="F-BOX_WD REPEAT-CONTAINING PROTEIN 7"/>
    <property type="match status" value="1"/>
</dbReference>
<feature type="domain" description="F-box" evidence="6">
    <location>
        <begin position="486"/>
        <end position="533"/>
    </location>
</feature>
<dbReference type="EMBL" id="KV744827">
    <property type="protein sequence ID" value="OCK84962.1"/>
    <property type="molecule type" value="Genomic_DNA"/>
</dbReference>
<evidence type="ECO:0000256" key="2">
    <source>
        <dbReference type="ARBA" id="ARBA00022574"/>
    </source>
</evidence>
<dbReference type="PROSITE" id="PS00678">
    <property type="entry name" value="WD_REPEATS_1"/>
    <property type="match status" value="1"/>
</dbReference>
<feature type="repeat" description="WD" evidence="4">
    <location>
        <begin position="982"/>
        <end position="1020"/>
    </location>
</feature>
<dbReference type="InterPro" id="IPR015943">
    <property type="entry name" value="WD40/YVTN_repeat-like_dom_sf"/>
</dbReference>
<dbReference type="InterPro" id="IPR036322">
    <property type="entry name" value="WD40_repeat_dom_sf"/>
</dbReference>
<dbReference type="SMART" id="SM00256">
    <property type="entry name" value="FBOX"/>
    <property type="match status" value="1"/>
</dbReference>
<dbReference type="Gene3D" id="1.20.1280.50">
    <property type="match status" value="1"/>
</dbReference>
<dbReference type="CDD" id="cd00200">
    <property type="entry name" value="WD40"/>
    <property type="match status" value="1"/>
</dbReference>
<dbReference type="GO" id="GO:0005737">
    <property type="term" value="C:cytoplasm"/>
    <property type="evidence" value="ECO:0007669"/>
    <property type="project" value="TreeGrafter"/>
</dbReference>
<feature type="repeat" description="WD" evidence="4">
    <location>
        <begin position="942"/>
        <end position="981"/>
    </location>
</feature>
<feature type="repeat" description="WD" evidence="4">
    <location>
        <begin position="900"/>
        <end position="941"/>
    </location>
</feature>
<gene>
    <name evidence="7" type="ORF">K432DRAFT_287827</name>
</gene>
<feature type="repeat" description="WD" evidence="4">
    <location>
        <begin position="814"/>
        <end position="833"/>
    </location>
</feature>
<protein>
    <submittedName>
        <fullName evidence="7">WD repeat-containing protein pop1</fullName>
    </submittedName>
</protein>
<dbReference type="InterPro" id="IPR001810">
    <property type="entry name" value="F-box_dom"/>
</dbReference>
<proteinExistence type="inferred from homology"/>
<keyword evidence="2 4" id="KW-0853">WD repeat</keyword>
<dbReference type="AlphaFoldDB" id="A0A8E2JJR8"/>
<dbReference type="Pfam" id="PF00400">
    <property type="entry name" value="WD40"/>
    <property type="match status" value="7"/>
</dbReference>
<feature type="region of interest" description="Disordered" evidence="5">
    <location>
        <begin position="576"/>
        <end position="640"/>
    </location>
</feature>
<dbReference type="GO" id="GO:0005634">
    <property type="term" value="C:nucleus"/>
    <property type="evidence" value="ECO:0007669"/>
    <property type="project" value="TreeGrafter"/>
</dbReference>
<feature type="repeat" description="WD" evidence="4">
    <location>
        <begin position="744"/>
        <end position="783"/>
    </location>
</feature>
<accession>A0A8E2JJR8</accession>
<dbReference type="PRINTS" id="PR00320">
    <property type="entry name" value="GPROTEINBRPT"/>
</dbReference>
<dbReference type="InterPro" id="IPR019775">
    <property type="entry name" value="WD40_repeat_CS"/>
</dbReference>
<feature type="compositionally biased region" description="Low complexity" evidence="5">
    <location>
        <begin position="165"/>
        <end position="179"/>
    </location>
</feature>
<dbReference type="GO" id="GO:0043161">
    <property type="term" value="P:proteasome-mediated ubiquitin-dependent protein catabolic process"/>
    <property type="evidence" value="ECO:0007669"/>
    <property type="project" value="TreeGrafter"/>
</dbReference>
<dbReference type="PROSITE" id="PS50181">
    <property type="entry name" value="FBOX"/>
    <property type="match status" value="1"/>
</dbReference>
<dbReference type="PANTHER" id="PTHR19849">
    <property type="entry name" value="PHOSPHOLIPASE A-2-ACTIVATING PROTEIN"/>
    <property type="match status" value="1"/>
</dbReference>
<dbReference type="InterPro" id="IPR036047">
    <property type="entry name" value="F-box-like_dom_sf"/>
</dbReference>
<evidence type="ECO:0000256" key="4">
    <source>
        <dbReference type="PROSITE-ProRule" id="PRU00221"/>
    </source>
</evidence>